<evidence type="ECO:0000256" key="4">
    <source>
        <dbReference type="PROSITE-ProRule" id="PRU00023"/>
    </source>
</evidence>
<feature type="repeat" description="ANK" evidence="4">
    <location>
        <begin position="405"/>
        <end position="437"/>
    </location>
</feature>
<dbReference type="PROSITE" id="PS50297">
    <property type="entry name" value="ANK_REP_REGION"/>
    <property type="match status" value="6"/>
</dbReference>
<dbReference type="Gene3D" id="1.25.40.20">
    <property type="entry name" value="Ankyrin repeat-containing domain"/>
    <property type="match status" value="2"/>
</dbReference>
<sequence>MANLERLPTELIEMITNYLEYSIDLCSLSQTSRCLYWKTTIEVDRHIIQGPEITEIGGNPLDVDEELGRSPLHLAARSGNEFCIRRILAAGYPANPRNEEMEDPVILAAKAGHTEALRLLLENGADPNTTQPISLNGMASNPLLAALSNGHEPAVRLLIDHGARLENNDDDVPVEQPLHAAVRKGNPSLVQLLLEKGCNPMKGLGEPWRWPAALRCDLAAALEHDSGHGVEIILMLVNAGIKPDFSGEDYPHHNRLINALERGDFARFKYLSSHGAELDILPNPADNFSQWDSMPTLFKIAYASGIHPEEAEWLMALINIDAIIQANKPRQMSNLILGALVGGAESLLRRLLKIEGQPKDPIHQVEDQKDHLTKHLSIAARHGHINIVKLLLDHGADPQGLPDSYVQTPLSAAVERANTEIVKILLDLGAKPRRGDGNKFLYSAISYAHDVKARRKLLLLLVERDLIVQEDTDVRNIIEFAVAGGGESFHLLLEHVGAGARLDDPLYESTFLRALDDGETAIVETFLNAGFELHISPNAEYRDLKSLLSSVAKLPNPLEITESMLDLLIQYYKDPQTPASEFLPSVVEIDDTLMSPNAVRLLLKKGSDPFARGTSNNLTPLELLEQYGGKKRQATAQALLDFFDDQDVPFAKVQRAVHQTASRTSDKKLVRLLWRWYGPKVHPCTAG</sequence>
<evidence type="ECO:0000256" key="1">
    <source>
        <dbReference type="ARBA" id="ARBA00005949"/>
    </source>
</evidence>
<comment type="caution">
    <text evidence="5">The sequence shown here is derived from an EMBL/GenBank/DDBJ whole genome shotgun (WGS) entry which is preliminary data.</text>
</comment>
<dbReference type="Pfam" id="PF12796">
    <property type="entry name" value="Ank_2"/>
    <property type="match status" value="3"/>
</dbReference>
<dbReference type="PANTHER" id="PTHR24136:SF15">
    <property type="entry name" value="ANK_REP_REGION DOMAIN-CONTAINING PROTEIN"/>
    <property type="match status" value="1"/>
</dbReference>
<dbReference type="PROSITE" id="PS50088">
    <property type="entry name" value="ANK_REPEAT"/>
    <property type="match status" value="6"/>
</dbReference>
<feature type="repeat" description="ANK" evidence="4">
    <location>
        <begin position="376"/>
        <end position="403"/>
    </location>
</feature>
<dbReference type="AlphaFoldDB" id="A0A9W4K2W6"/>
<dbReference type="PANTHER" id="PTHR24136">
    <property type="entry name" value="SOWAH (DROSOPHILA) HOMOLOG"/>
    <property type="match status" value="1"/>
</dbReference>
<dbReference type="InterPro" id="IPR002110">
    <property type="entry name" value="Ankyrin_rpt"/>
</dbReference>
<dbReference type="OrthoDB" id="4227028at2759"/>
<dbReference type="GO" id="GO:0045732">
    <property type="term" value="P:positive regulation of protein catabolic process"/>
    <property type="evidence" value="ECO:0007669"/>
    <property type="project" value="TreeGrafter"/>
</dbReference>
<dbReference type="Proteomes" id="UP001152592">
    <property type="component" value="Unassembled WGS sequence"/>
</dbReference>
<dbReference type="SUPFAM" id="SSF48403">
    <property type="entry name" value="Ankyrin repeat"/>
    <property type="match status" value="2"/>
</dbReference>
<accession>A0A9W4K2W6</accession>
<evidence type="ECO:0000313" key="5">
    <source>
        <dbReference type="EMBL" id="CAG8428123.1"/>
    </source>
</evidence>
<reference evidence="5" key="1">
    <citation type="submission" date="2021-07" db="EMBL/GenBank/DDBJ databases">
        <authorList>
            <person name="Branca A.L. A."/>
        </authorList>
    </citation>
    <scope>NUCLEOTIDE SEQUENCE</scope>
</reference>
<evidence type="ECO:0008006" key="7">
    <source>
        <dbReference type="Google" id="ProtNLM"/>
    </source>
</evidence>
<evidence type="ECO:0000256" key="2">
    <source>
        <dbReference type="ARBA" id="ARBA00022737"/>
    </source>
</evidence>
<feature type="repeat" description="ANK" evidence="4">
    <location>
        <begin position="67"/>
        <end position="99"/>
    </location>
</feature>
<keyword evidence="2" id="KW-0677">Repeat</keyword>
<protein>
    <recommendedName>
        <fullName evidence="7">F-box domain-containing protein</fullName>
    </recommendedName>
</protein>
<comment type="similarity">
    <text evidence="1">Belongs to the ankyrin SOCS box (ASB) family.</text>
</comment>
<dbReference type="InterPro" id="IPR051573">
    <property type="entry name" value="Ankyrin-SOCS_box_domain"/>
</dbReference>
<dbReference type="SMART" id="SM00248">
    <property type="entry name" value="ANK"/>
    <property type="match status" value="7"/>
</dbReference>
<evidence type="ECO:0000313" key="6">
    <source>
        <dbReference type="Proteomes" id="UP001152592"/>
    </source>
</evidence>
<name>A0A9W4K2W6_9EURO</name>
<gene>
    <name evidence="5" type="ORF">PSALAMII_LOCUS10555</name>
</gene>
<dbReference type="GO" id="GO:0016567">
    <property type="term" value="P:protein ubiquitination"/>
    <property type="evidence" value="ECO:0007669"/>
    <property type="project" value="TreeGrafter"/>
</dbReference>
<dbReference type="EMBL" id="CAJVPD010000296">
    <property type="protein sequence ID" value="CAG8428123.1"/>
    <property type="molecule type" value="Genomic_DNA"/>
</dbReference>
<evidence type="ECO:0000256" key="3">
    <source>
        <dbReference type="ARBA" id="ARBA00023043"/>
    </source>
</evidence>
<dbReference type="PRINTS" id="PR01415">
    <property type="entry name" value="ANKYRIN"/>
</dbReference>
<keyword evidence="3 4" id="KW-0040">ANK repeat</keyword>
<feature type="repeat" description="ANK" evidence="4">
    <location>
        <begin position="138"/>
        <end position="170"/>
    </location>
</feature>
<dbReference type="InterPro" id="IPR036770">
    <property type="entry name" value="Ankyrin_rpt-contain_sf"/>
</dbReference>
<feature type="repeat" description="ANK" evidence="4">
    <location>
        <begin position="100"/>
        <end position="132"/>
    </location>
</feature>
<feature type="repeat" description="ANK" evidence="4">
    <location>
        <begin position="177"/>
        <end position="199"/>
    </location>
</feature>
<proteinExistence type="inferred from homology"/>
<organism evidence="5 6">
    <name type="scientific">Penicillium salamii</name>
    <dbReference type="NCBI Taxonomy" id="1612424"/>
    <lineage>
        <taxon>Eukaryota</taxon>
        <taxon>Fungi</taxon>
        <taxon>Dikarya</taxon>
        <taxon>Ascomycota</taxon>
        <taxon>Pezizomycotina</taxon>
        <taxon>Eurotiomycetes</taxon>
        <taxon>Eurotiomycetidae</taxon>
        <taxon>Eurotiales</taxon>
        <taxon>Aspergillaceae</taxon>
        <taxon>Penicillium</taxon>
    </lineage>
</organism>